<feature type="domain" description="PIN" evidence="7">
    <location>
        <begin position="4"/>
        <end position="122"/>
    </location>
</feature>
<dbReference type="RefSeq" id="WP_218605003.1">
    <property type="nucleotide sequence ID" value="NZ_JADQDJ010000288.1"/>
</dbReference>
<evidence type="ECO:0000313" key="9">
    <source>
        <dbReference type="Proteomes" id="UP000694287"/>
    </source>
</evidence>
<evidence type="ECO:0000259" key="7">
    <source>
        <dbReference type="Pfam" id="PF01850"/>
    </source>
</evidence>
<name>A0ABS6UWB3_9PSEU</name>
<sequence length="130" mass="13969">MGSIALDSSVVIALFRRDDAHHEAVRTEIAAARTREDVYVLPASVLSEAMVGAYRNATATELRRRIVGLFGPVRALDEQVALAAAELRGEHRSLRLPDAVVVATGIVDDAVVLTCDRRLAGVDPRVQVIG</sequence>
<comment type="function">
    <text evidence="6">Toxic component of a toxin-antitoxin (TA) system. An RNase.</text>
</comment>
<dbReference type="InterPro" id="IPR002716">
    <property type="entry name" value="PIN_dom"/>
</dbReference>
<evidence type="ECO:0000256" key="4">
    <source>
        <dbReference type="ARBA" id="ARBA00022801"/>
    </source>
</evidence>
<feature type="binding site" evidence="6">
    <location>
        <position position="98"/>
    </location>
    <ligand>
        <name>Mg(2+)</name>
        <dbReference type="ChEBI" id="CHEBI:18420"/>
    </ligand>
</feature>
<keyword evidence="5 6" id="KW-0460">Magnesium</keyword>
<protein>
    <recommendedName>
        <fullName evidence="6">Ribonuclease VapC</fullName>
        <shortName evidence="6">RNase VapC</shortName>
        <ecNumber evidence="6">3.1.-.-</ecNumber>
    </recommendedName>
    <alternativeName>
        <fullName evidence="6">Toxin VapC</fullName>
    </alternativeName>
</protein>
<gene>
    <name evidence="6" type="primary">vapC</name>
    <name evidence="8" type="ORF">I4I81_20155</name>
</gene>
<dbReference type="EC" id="3.1.-.-" evidence="6"/>
<keyword evidence="3 6" id="KW-0479">Metal-binding</keyword>
<feature type="binding site" evidence="6">
    <location>
        <position position="7"/>
    </location>
    <ligand>
        <name>Mg(2+)</name>
        <dbReference type="ChEBI" id="CHEBI:18420"/>
    </ligand>
</feature>
<comment type="similarity">
    <text evidence="6">Belongs to the PINc/VapC protein family.</text>
</comment>
<accession>A0ABS6UWB3</accession>
<dbReference type="InterPro" id="IPR022907">
    <property type="entry name" value="VapC_family"/>
</dbReference>
<keyword evidence="4 6" id="KW-0378">Hydrolase</keyword>
<dbReference type="EMBL" id="JADQDK010000001">
    <property type="protein sequence ID" value="MBW0136564.1"/>
    <property type="molecule type" value="Genomic_DNA"/>
</dbReference>
<dbReference type="Proteomes" id="UP000694287">
    <property type="component" value="Unassembled WGS sequence"/>
</dbReference>
<reference evidence="8 9" key="1">
    <citation type="submission" date="2020-11" db="EMBL/GenBank/DDBJ databases">
        <title>Pseudonocardia abyssalis sp. nov. and Pseudonocardia oceani sp. nov., description and phylogenomic analysis of two novel actinomycetes isolated from the deep Southern Ocean.</title>
        <authorList>
            <person name="Parra J."/>
        </authorList>
    </citation>
    <scope>NUCLEOTIDE SEQUENCE [LARGE SCALE GENOMIC DNA]</scope>
    <source>
        <strain evidence="8 9">KRD-168</strain>
    </source>
</reference>
<comment type="caution">
    <text evidence="8">The sequence shown here is derived from an EMBL/GenBank/DDBJ whole genome shotgun (WGS) entry which is preliminary data.</text>
</comment>
<proteinExistence type="inferred from homology"/>
<dbReference type="HAMAP" id="MF_00265">
    <property type="entry name" value="VapC_Nob1"/>
    <property type="match status" value="1"/>
</dbReference>
<evidence type="ECO:0000256" key="2">
    <source>
        <dbReference type="ARBA" id="ARBA00022722"/>
    </source>
</evidence>
<keyword evidence="1 6" id="KW-1277">Toxin-antitoxin system</keyword>
<keyword evidence="6" id="KW-0800">Toxin</keyword>
<dbReference type="Pfam" id="PF01850">
    <property type="entry name" value="PIN"/>
    <property type="match status" value="1"/>
</dbReference>
<evidence type="ECO:0000256" key="6">
    <source>
        <dbReference type="HAMAP-Rule" id="MF_00265"/>
    </source>
</evidence>
<evidence type="ECO:0000256" key="1">
    <source>
        <dbReference type="ARBA" id="ARBA00022649"/>
    </source>
</evidence>
<keyword evidence="2 6" id="KW-0540">Nuclease</keyword>
<evidence type="ECO:0000313" key="8">
    <source>
        <dbReference type="EMBL" id="MBW0136564.1"/>
    </source>
</evidence>
<comment type="cofactor">
    <cofactor evidence="6">
        <name>Mg(2+)</name>
        <dbReference type="ChEBI" id="CHEBI:18420"/>
    </cofactor>
</comment>
<organism evidence="8 9">
    <name type="scientific">Pseudonocardia abyssalis</name>
    <dbReference type="NCBI Taxonomy" id="2792008"/>
    <lineage>
        <taxon>Bacteria</taxon>
        <taxon>Bacillati</taxon>
        <taxon>Actinomycetota</taxon>
        <taxon>Actinomycetes</taxon>
        <taxon>Pseudonocardiales</taxon>
        <taxon>Pseudonocardiaceae</taxon>
        <taxon>Pseudonocardia</taxon>
    </lineage>
</organism>
<evidence type="ECO:0000256" key="3">
    <source>
        <dbReference type="ARBA" id="ARBA00022723"/>
    </source>
</evidence>
<keyword evidence="9" id="KW-1185">Reference proteome</keyword>
<evidence type="ECO:0000256" key="5">
    <source>
        <dbReference type="ARBA" id="ARBA00022842"/>
    </source>
</evidence>